<comment type="caution">
    <text evidence="1">The sequence shown here is derived from an EMBL/GenBank/DDBJ whole genome shotgun (WGS) entry which is preliminary data.</text>
</comment>
<gene>
    <name evidence="1" type="ORF">CIPAW_06G002400</name>
</gene>
<accession>A0A8T1PZ88</accession>
<dbReference type="EMBL" id="CM031814">
    <property type="protein sequence ID" value="KAG6649859.1"/>
    <property type="molecule type" value="Genomic_DNA"/>
</dbReference>
<organism evidence="1 2">
    <name type="scientific">Carya illinoinensis</name>
    <name type="common">Pecan</name>
    <dbReference type="NCBI Taxonomy" id="32201"/>
    <lineage>
        <taxon>Eukaryota</taxon>
        <taxon>Viridiplantae</taxon>
        <taxon>Streptophyta</taxon>
        <taxon>Embryophyta</taxon>
        <taxon>Tracheophyta</taxon>
        <taxon>Spermatophyta</taxon>
        <taxon>Magnoliopsida</taxon>
        <taxon>eudicotyledons</taxon>
        <taxon>Gunneridae</taxon>
        <taxon>Pentapetalae</taxon>
        <taxon>rosids</taxon>
        <taxon>fabids</taxon>
        <taxon>Fagales</taxon>
        <taxon>Juglandaceae</taxon>
        <taxon>Carya</taxon>
    </lineage>
</organism>
<name>A0A8T1PZ88_CARIL</name>
<sequence>MSLGGILLCITGTKTQTNRAVKIKLENVKTKQPQQLYESKLYRILLGGTGIPNVRWFGVEGDNNVLVMDELGPNVEDLF</sequence>
<evidence type="ECO:0000313" key="1">
    <source>
        <dbReference type="EMBL" id="KAG6649859.1"/>
    </source>
</evidence>
<proteinExistence type="predicted"/>
<keyword evidence="2" id="KW-1185">Reference proteome</keyword>
<protein>
    <submittedName>
        <fullName evidence="1">Uncharacterized protein</fullName>
    </submittedName>
</protein>
<reference evidence="1" key="1">
    <citation type="submission" date="2020-12" db="EMBL/GenBank/DDBJ databases">
        <title>WGS assembly of Carya illinoinensis cv. Pawnee.</title>
        <authorList>
            <person name="Platts A."/>
            <person name="Shu S."/>
            <person name="Wright S."/>
            <person name="Barry K."/>
            <person name="Edger P."/>
            <person name="Pires J.C."/>
            <person name="Schmutz J."/>
        </authorList>
    </citation>
    <scope>NUCLEOTIDE SEQUENCE</scope>
    <source>
        <tissue evidence="1">Leaf</tissue>
    </source>
</reference>
<dbReference type="AlphaFoldDB" id="A0A8T1PZ88"/>
<evidence type="ECO:0000313" key="2">
    <source>
        <dbReference type="Proteomes" id="UP000811609"/>
    </source>
</evidence>
<dbReference type="Proteomes" id="UP000811609">
    <property type="component" value="Chromosome 6"/>
</dbReference>